<organism evidence="2 3">
    <name type="scientific">Mesonia phycicola</name>
    <dbReference type="NCBI Taxonomy" id="579105"/>
    <lineage>
        <taxon>Bacteria</taxon>
        <taxon>Pseudomonadati</taxon>
        <taxon>Bacteroidota</taxon>
        <taxon>Flavobacteriia</taxon>
        <taxon>Flavobacteriales</taxon>
        <taxon>Flavobacteriaceae</taxon>
        <taxon>Mesonia</taxon>
    </lineage>
</organism>
<feature type="signal peptide" evidence="1">
    <location>
        <begin position="1"/>
        <end position="20"/>
    </location>
</feature>
<dbReference type="Proteomes" id="UP000184225">
    <property type="component" value="Unassembled WGS sequence"/>
</dbReference>
<feature type="chain" id="PRO_5012997241" description="Ig-like domain-containing protein" evidence="1">
    <location>
        <begin position="21"/>
        <end position="252"/>
    </location>
</feature>
<name>A0A1M6G939_9FLAO</name>
<keyword evidence="1" id="KW-0732">Signal</keyword>
<gene>
    <name evidence="2" type="ORF">SAMN04488096_107204</name>
</gene>
<keyword evidence="3" id="KW-1185">Reference proteome</keyword>
<dbReference type="AlphaFoldDB" id="A0A1M6G939"/>
<proteinExistence type="predicted"/>
<feature type="non-terminal residue" evidence="2">
    <location>
        <position position="252"/>
    </location>
</feature>
<sequence length="252" mass="26643">MKRILLVIVMFLGSYVSMHSQCDVSVTPVLCGDPTNNVYIVDPTVDVAMQINDALGVPVTGVSWLAPRDFLYMAPSQTLYLGTNSTNIFTNTTYFNGNPHSSALNPYPTAGAQANATYTYTYTLPGTAGCSPSSGQITIITGGFTYDSFCKDDTTTLNDIPLEGYNALGGLNWYTDAAGTVSIAATTQIQGGQTYYVDLGITGCSQVFPVVIEYGTPVPEAESLQTFCTAATWAAAGFTNPTDDLSSVLVCG</sequence>
<dbReference type="RefSeq" id="WP_143159193.1">
    <property type="nucleotide sequence ID" value="NZ_FQYY01000007.1"/>
</dbReference>
<accession>A0A1M6G939</accession>
<evidence type="ECO:0000256" key="1">
    <source>
        <dbReference type="SAM" id="SignalP"/>
    </source>
</evidence>
<evidence type="ECO:0000313" key="3">
    <source>
        <dbReference type="Proteomes" id="UP000184225"/>
    </source>
</evidence>
<dbReference type="EMBL" id="FQYY01000007">
    <property type="protein sequence ID" value="SHJ06449.1"/>
    <property type="molecule type" value="Genomic_DNA"/>
</dbReference>
<evidence type="ECO:0008006" key="4">
    <source>
        <dbReference type="Google" id="ProtNLM"/>
    </source>
</evidence>
<evidence type="ECO:0000313" key="2">
    <source>
        <dbReference type="EMBL" id="SHJ06449.1"/>
    </source>
</evidence>
<protein>
    <recommendedName>
        <fullName evidence="4">Ig-like domain-containing protein</fullName>
    </recommendedName>
</protein>
<reference evidence="2 3" key="1">
    <citation type="submission" date="2016-11" db="EMBL/GenBank/DDBJ databases">
        <authorList>
            <person name="Jaros S."/>
            <person name="Januszkiewicz K."/>
            <person name="Wedrychowicz H."/>
        </authorList>
    </citation>
    <scope>NUCLEOTIDE SEQUENCE [LARGE SCALE GENOMIC DNA]</scope>
    <source>
        <strain evidence="2 3">DSM 21425</strain>
    </source>
</reference>